<proteinExistence type="predicted"/>
<comment type="caution">
    <text evidence="2">The sequence shown here is derived from an EMBL/GenBank/DDBJ whole genome shotgun (WGS) entry which is preliminary data.</text>
</comment>
<protein>
    <submittedName>
        <fullName evidence="2">DsrE family protein</fullName>
    </submittedName>
</protein>
<reference evidence="2 3" key="1">
    <citation type="submission" date="2020-04" db="EMBL/GenBank/DDBJ databases">
        <title>Zoogloea sp. G-4-1-14 isolated from soil.</title>
        <authorList>
            <person name="Dahal R.H."/>
        </authorList>
    </citation>
    <scope>NUCLEOTIDE SEQUENCE [LARGE SCALE GENOMIC DNA]</scope>
    <source>
        <strain evidence="2 3">G-4-1-14</strain>
    </source>
</reference>
<organism evidence="2 3">
    <name type="scientific">Zoogloea dura</name>
    <dbReference type="NCBI Taxonomy" id="2728840"/>
    <lineage>
        <taxon>Bacteria</taxon>
        <taxon>Pseudomonadati</taxon>
        <taxon>Pseudomonadota</taxon>
        <taxon>Betaproteobacteria</taxon>
        <taxon>Rhodocyclales</taxon>
        <taxon>Zoogloeaceae</taxon>
        <taxon>Zoogloea</taxon>
    </lineage>
</organism>
<dbReference type="Pfam" id="PF02635">
    <property type="entry name" value="DsrE"/>
    <property type="match status" value="1"/>
</dbReference>
<evidence type="ECO:0000313" key="2">
    <source>
        <dbReference type="EMBL" id="NML26464.1"/>
    </source>
</evidence>
<accession>A0A848G5D1</accession>
<feature type="signal peptide" evidence="1">
    <location>
        <begin position="1"/>
        <end position="25"/>
    </location>
</feature>
<dbReference type="InterPro" id="IPR027396">
    <property type="entry name" value="DsrEFH-like"/>
</dbReference>
<dbReference type="EMBL" id="JABBGA010000008">
    <property type="protein sequence ID" value="NML26464.1"/>
    <property type="molecule type" value="Genomic_DNA"/>
</dbReference>
<keyword evidence="3" id="KW-1185">Reference proteome</keyword>
<feature type="chain" id="PRO_5032787682" evidence="1">
    <location>
        <begin position="26"/>
        <end position="167"/>
    </location>
</feature>
<sequence>MRPIPPWLRLLAALVPLLASSPAPAAPPNDAAALRGVTEGKGIFLIDFNDPRKTAFYLSIIKETHGGMLRQGVRPDLIIVYIGPTVRFLTSKPDSSLELDHQDALESIAMLVKELADLGVRHEVCAIATRVLRIDDNTLLPGLSLVADGFISLIGYQTQGYRLVPLF</sequence>
<dbReference type="Gene3D" id="3.40.1260.10">
    <property type="entry name" value="DsrEFH-like"/>
    <property type="match status" value="1"/>
</dbReference>
<evidence type="ECO:0000256" key="1">
    <source>
        <dbReference type="SAM" id="SignalP"/>
    </source>
</evidence>
<dbReference type="InterPro" id="IPR003787">
    <property type="entry name" value="Sulphur_relay_DsrE/F-like"/>
</dbReference>
<dbReference type="SUPFAM" id="SSF75169">
    <property type="entry name" value="DsrEFH-like"/>
    <property type="match status" value="1"/>
</dbReference>
<evidence type="ECO:0000313" key="3">
    <source>
        <dbReference type="Proteomes" id="UP000580043"/>
    </source>
</evidence>
<keyword evidence="1" id="KW-0732">Signal</keyword>
<dbReference type="Proteomes" id="UP000580043">
    <property type="component" value="Unassembled WGS sequence"/>
</dbReference>
<dbReference type="AlphaFoldDB" id="A0A848G5D1"/>
<gene>
    <name evidence="2" type="ORF">HHL15_11975</name>
</gene>
<dbReference type="RefSeq" id="WP_169145998.1">
    <property type="nucleotide sequence ID" value="NZ_JABBGA010000008.1"/>
</dbReference>
<name>A0A848G5D1_9RHOO</name>